<reference evidence="2 3" key="1">
    <citation type="submission" date="2018-06" db="EMBL/GenBank/DDBJ databases">
        <authorList>
            <person name="Liu Z.-W."/>
        </authorList>
    </citation>
    <scope>NUCLEOTIDE SEQUENCE [LARGE SCALE GENOMIC DNA]</scope>
    <source>
        <strain evidence="2 3">2b14</strain>
    </source>
</reference>
<comment type="caution">
    <text evidence="2">The sequence shown here is derived from an EMBL/GenBank/DDBJ whole genome shotgun (WGS) entry which is preliminary data.</text>
</comment>
<evidence type="ECO:0000256" key="1">
    <source>
        <dbReference type="SAM" id="Phobius"/>
    </source>
</evidence>
<keyword evidence="1" id="KW-0472">Membrane</keyword>
<keyword evidence="3" id="KW-1185">Reference proteome</keyword>
<protein>
    <submittedName>
        <fullName evidence="2">Uncharacterized protein</fullName>
    </submittedName>
</protein>
<dbReference type="PROSITE" id="PS51257">
    <property type="entry name" value="PROKAR_LIPOPROTEIN"/>
    <property type="match status" value="1"/>
</dbReference>
<accession>A0A364RB62</accession>
<keyword evidence="1" id="KW-1133">Transmembrane helix</keyword>
<sequence length="65" mass="7204">MKFNPKSKSHTLAISLNTMWVAMVALGCAFFVQTQPLNFTYPIEIVLKGIVKDAPILYLTATSTK</sequence>
<keyword evidence="1" id="KW-0812">Transmembrane</keyword>
<feature type="transmembrane region" description="Helical" evidence="1">
    <location>
        <begin position="12"/>
        <end position="32"/>
    </location>
</feature>
<evidence type="ECO:0000313" key="3">
    <source>
        <dbReference type="Proteomes" id="UP000251692"/>
    </source>
</evidence>
<proteinExistence type="predicted"/>
<dbReference type="EMBL" id="QMDV01000005">
    <property type="protein sequence ID" value="RAU81568.1"/>
    <property type="molecule type" value="Genomic_DNA"/>
</dbReference>
<dbReference type="Proteomes" id="UP000251692">
    <property type="component" value="Unassembled WGS sequence"/>
</dbReference>
<dbReference type="OrthoDB" id="853622at2"/>
<organism evidence="2 3">
    <name type="scientific">Pontibacter arcticus</name>
    <dbReference type="NCBI Taxonomy" id="2080288"/>
    <lineage>
        <taxon>Bacteria</taxon>
        <taxon>Pseudomonadati</taxon>
        <taxon>Bacteroidota</taxon>
        <taxon>Cytophagia</taxon>
        <taxon>Cytophagales</taxon>
        <taxon>Hymenobacteraceae</taxon>
        <taxon>Pontibacter</taxon>
    </lineage>
</organism>
<dbReference type="RefSeq" id="WP_112306858.1">
    <property type="nucleotide sequence ID" value="NZ_QMDV01000005.1"/>
</dbReference>
<dbReference type="AlphaFoldDB" id="A0A364RB62"/>
<evidence type="ECO:0000313" key="2">
    <source>
        <dbReference type="EMBL" id="RAU81568.1"/>
    </source>
</evidence>
<reference evidence="2 3" key="2">
    <citation type="submission" date="2018-07" db="EMBL/GenBank/DDBJ databases">
        <title>Pontibacter sp. 2b14 genomic sequence and assembly.</title>
        <authorList>
            <person name="Du Z.-J."/>
        </authorList>
    </citation>
    <scope>NUCLEOTIDE SEQUENCE [LARGE SCALE GENOMIC DNA]</scope>
    <source>
        <strain evidence="2 3">2b14</strain>
    </source>
</reference>
<name>A0A364RB62_9BACT</name>
<gene>
    <name evidence="2" type="ORF">DP923_15820</name>
</gene>